<dbReference type="eggNOG" id="COG0830">
    <property type="taxonomic scope" value="Bacteria"/>
</dbReference>
<protein>
    <recommendedName>
        <fullName evidence="3">Urease accessory protein UreF</fullName>
    </recommendedName>
</protein>
<evidence type="ECO:0000256" key="2">
    <source>
        <dbReference type="ARBA" id="ARBA00023186"/>
    </source>
</evidence>
<name>F7ZK46_ROSLO</name>
<reference evidence="4 5" key="1">
    <citation type="journal article" date="2011" name="BMC Genomics">
        <title>Comparative genome analysis and genome-guided physiological analysis of Roseobacter litoralis.</title>
        <authorList>
            <person name="Kalhoefer D."/>
            <person name="Thole S."/>
            <person name="Voget S."/>
            <person name="Lehmann R."/>
            <person name="Liesegang H."/>
            <person name="Wollher A."/>
            <person name="Daniel R."/>
            <person name="Simon M."/>
            <person name="Brinkhoff T."/>
        </authorList>
    </citation>
    <scope>NUCLEOTIDE SEQUENCE [LARGE SCALE GENOMIC DNA]</scope>
    <source>
        <strain evidence="5">ATCC 49566 / DSM 6996 / JCM 21268 / NBRC 15278 / OCh 149</strain>
    </source>
</reference>
<dbReference type="InterPro" id="IPR002639">
    <property type="entry name" value="UreF"/>
</dbReference>
<organism evidence="4 5">
    <name type="scientific">Roseobacter litoralis (strain ATCC 49566 / DSM 6996 / JCM 21268 / NBRC 15278 / OCh 149)</name>
    <dbReference type="NCBI Taxonomy" id="391595"/>
    <lineage>
        <taxon>Bacteria</taxon>
        <taxon>Pseudomonadati</taxon>
        <taxon>Pseudomonadota</taxon>
        <taxon>Alphaproteobacteria</taxon>
        <taxon>Rhodobacterales</taxon>
        <taxon>Roseobacteraceae</taxon>
        <taxon>Roseobacter</taxon>
    </lineage>
</organism>
<dbReference type="Pfam" id="PF01730">
    <property type="entry name" value="UreF"/>
    <property type="match status" value="1"/>
</dbReference>
<evidence type="ECO:0000313" key="5">
    <source>
        <dbReference type="Proteomes" id="UP000001353"/>
    </source>
</evidence>
<comment type="subcellular location">
    <subcellularLocation>
        <location evidence="3">Cytoplasm</location>
    </subcellularLocation>
</comment>
<dbReference type="HOGENOM" id="CLU_049215_2_0_5"/>
<keyword evidence="1 3" id="KW-0996">Nickel insertion</keyword>
<comment type="similarity">
    <text evidence="3">Belongs to the UreF family.</text>
</comment>
<dbReference type="EMBL" id="CP002623">
    <property type="protein sequence ID" value="AEI92669.1"/>
    <property type="molecule type" value="Genomic_DNA"/>
</dbReference>
<evidence type="ECO:0000256" key="3">
    <source>
        <dbReference type="HAMAP-Rule" id="MF_01385"/>
    </source>
</evidence>
<dbReference type="GO" id="GO:0005737">
    <property type="term" value="C:cytoplasm"/>
    <property type="evidence" value="ECO:0007669"/>
    <property type="project" value="UniProtKB-SubCell"/>
</dbReference>
<gene>
    <name evidence="3" type="primary">ureF</name>
    <name evidence="4" type="synonym">ureF1</name>
    <name evidence="4" type="ordered locus">RLO149_c006410</name>
</gene>
<dbReference type="InterPro" id="IPR038277">
    <property type="entry name" value="UreF_sf"/>
</dbReference>
<dbReference type="AlphaFoldDB" id="F7ZK46"/>
<dbReference type="Gene3D" id="1.10.4190.10">
    <property type="entry name" value="Urease accessory protein UreF"/>
    <property type="match status" value="1"/>
</dbReference>
<proteinExistence type="inferred from homology"/>
<sequence>MSTDAFLTLTQWLSPGFPVGAYAYSHGLEQVIDRGDMRDAKALRDWVQDILEHGSGTSDGILLAATYKALPEDVSRIDAIARAFASSAERMTETVDQGTAFAKAVDAIWATDLGQLCYPVAVGRAACAQGLPLDLTLEIYTHAFAANLVSAAVRLVPLGQTEGQAVLAALAPLIRQVARRCHDAGLDDLTSSCMALDIAAMHHETQYSKVFRT</sequence>
<dbReference type="HAMAP" id="MF_01385">
    <property type="entry name" value="UreF"/>
    <property type="match status" value="1"/>
</dbReference>
<comment type="subunit">
    <text evidence="3">UreD, UreF and UreG form a complex that acts as a GTP-hydrolysis-dependent molecular chaperone, activating the urease apoprotein by helping to assemble the nickel containing metallocenter of UreC. The UreE protein probably delivers the nickel.</text>
</comment>
<comment type="function">
    <text evidence="3">Required for maturation of urease via the functional incorporation of the urease nickel metallocenter.</text>
</comment>
<dbReference type="Proteomes" id="UP000001353">
    <property type="component" value="Chromosome"/>
</dbReference>
<dbReference type="PANTHER" id="PTHR33620">
    <property type="entry name" value="UREASE ACCESSORY PROTEIN F"/>
    <property type="match status" value="1"/>
</dbReference>
<dbReference type="PIRSF" id="PIRSF009467">
    <property type="entry name" value="Ureas_acces_UreF"/>
    <property type="match status" value="1"/>
</dbReference>
<keyword evidence="3" id="KW-0963">Cytoplasm</keyword>
<dbReference type="STRING" id="391595.RLO149_c006410"/>
<dbReference type="PANTHER" id="PTHR33620:SF1">
    <property type="entry name" value="UREASE ACCESSORY PROTEIN F"/>
    <property type="match status" value="1"/>
</dbReference>
<evidence type="ECO:0000256" key="1">
    <source>
        <dbReference type="ARBA" id="ARBA00022988"/>
    </source>
</evidence>
<keyword evidence="5" id="KW-1185">Reference proteome</keyword>
<evidence type="ECO:0000313" key="4">
    <source>
        <dbReference type="EMBL" id="AEI92669.1"/>
    </source>
</evidence>
<accession>F7ZK46</accession>
<dbReference type="GO" id="GO:0016151">
    <property type="term" value="F:nickel cation binding"/>
    <property type="evidence" value="ECO:0007669"/>
    <property type="project" value="UniProtKB-UniRule"/>
</dbReference>
<keyword evidence="2 3" id="KW-0143">Chaperone</keyword>
<dbReference type="KEGG" id="rli:RLO149_c006410"/>